<gene>
    <name evidence="4" type="ORF">COU85_00635</name>
</gene>
<keyword evidence="2" id="KW-1133">Transmembrane helix</keyword>
<reference evidence="5" key="1">
    <citation type="submission" date="2017-09" db="EMBL/GenBank/DDBJ databases">
        <title>Depth-based differentiation of microbial function through sediment-hosted aquifers and enrichment of novel symbionts in the deep terrestrial subsurface.</title>
        <authorList>
            <person name="Probst A.J."/>
            <person name="Ladd B."/>
            <person name="Jarett J.K."/>
            <person name="Geller-Mcgrath D.E."/>
            <person name="Sieber C.M.K."/>
            <person name="Emerson J.B."/>
            <person name="Anantharaman K."/>
            <person name="Thomas B.C."/>
            <person name="Malmstrom R."/>
            <person name="Stieglmeier M."/>
            <person name="Klingl A."/>
            <person name="Woyke T."/>
            <person name="Ryan C.M."/>
            <person name="Banfield J.F."/>
        </authorList>
    </citation>
    <scope>NUCLEOTIDE SEQUENCE [LARGE SCALE GENOMIC DNA]</scope>
</reference>
<evidence type="ECO:0000256" key="1">
    <source>
        <dbReference type="SAM" id="MobiDB-lite"/>
    </source>
</evidence>
<dbReference type="InterPro" id="IPR049305">
    <property type="entry name" value="GlxA-like_b-barrel"/>
</dbReference>
<dbReference type="Pfam" id="PF21110">
    <property type="entry name" value="GlxA"/>
    <property type="match status" value="1"/>
</dbReference>
<dbReference type="AlphaFoldDB" id="A0A2M8KJB0"/>
<organism evidence="4 5">
    <name type="scientific">Candidatus Portnoybacteria bacterium CG10_big_fil_rev_8_21_14_0_10_44_7</name>
    <dbReference type="NCBI Taxonomy" id="1974816"/>
    <lineage>
        <taxon>Bacteria</taxon>
        <taxon>Candidatus Portnoyibacteriota</taxon>
    </lineage>
</organism>
<feature type="region of interest" description="Disordered" evidence="1">
    <location>
        <begin position="110"/>
        <end position="132"/>
    </location>
</feature>
<sequence>MNEKKFFINQEEEIISIVDKILQVAEPGAVLFFPYGAQIFQSNVNLKLLKREADNADKRVTIVTEDERGQKMAQKNGFLVFNSKDAFDQFEASQHAVKDKTKISTTRTVKPATKKISPKPPAKASPGRVIDLRSGAGPAAITDIKISRKDDDYFEKLLEEKESQPEVPLGENGYDLSIDLEKGDNKAGERLTGQTQLQFAQPLGRLSKQPAKKKFWNGFWSPKRPGVATSENADYIQSAKEAVPVKDYRQTEAVEEPSVIKKSQLPKMAVLFALAGLLVLIGVCYFVLPKAEISLVLKRNEAGTRLLAVADKTASAVDQQKTKIPAKVLEVRKNESKNFSATGQKQVNKKATGKITVFNEYSSSPQTLVETTRFLAESGLVFRTTEQITVPGATIQDGEIIPSSIEVSVAADQPGEEYNIGPGSFTIPGFAGSPKHDKFYGRSQQPMAGGKIGTVTIISEQDMQAALEKFSAENILSLTDQVKQQVPEGYILLDRCIEQQRTEDKTTANVGDQVDSFDIAVDFSVRALAFPAQAINELAIAALQKEINNDNFVFQSDSLLIEYKDVSCDFALGRADLSLGVAGNFVQPLVLENIKQELAGKNAAQVGAYFTSLPAVASGEVSFWPFFVRRVPQSPDRIEIKIN</sequence>
<evidence type="ECO:0000313" key="5">
    <source>
        <dbReference type="Proteomes" id="UP000231086"/>
    </source>
</evidence>
<dbReference type="Proteomes" id="UP000231086">
    <property type="component" value="Unassembled WGS sequence"/>
</dbReference>
<proteinExistence type="predicted"/>
<protein>
    <recommendedName>
        <fullName evidence="3">GlxA-like beta barrel domain-containing protein</fullName>
    </recommendedName>
</protein>
<feature type="domain" description="GlxA-like beta barrel" evidence="3">
    <location>
        <begin position="350"/>
        <end position="444"/>
    </location>
</feature>
<evidence type="ECO:0000313" key="4">
    <source>
        <dbReference type="EMBL" id="PJE59992.1"/>
    </source>
</evidence>
<keyword evidence="2" id="KW-0472">Membrane</keyword>
<dbReference type="EMBL" id="PFEA01000014">
    <property type="protein sequence ID" value="PJE59992.1"/>
    <property type="molecule type" value="Genomic_DNA"/>
</dbReference>
<evidence type="ECO:0000256" key="2">
    <source>
        <dbReference type="SAM" id="Phobius"/>
    </source>
</evidence>
<accession>A0A2M8KJB0</accession>
<feature type="transmembrane region" description="Helical" evidence="2">
    <location>
        <begin position="268"/>
        <end position="288"/>
    </location>
</feature>
<name>A0A2M8KJB0_9BACT</name>
<comment type="caution">
    <text evidence="4">The sequence shown here is derived from an EMBL/GenBank/DDBJ whole genome shotgun (WGS) entry which is preliminary data.</text>
</comment>
<keyword evidence="2" id="KW-0812">Transmembrane</keyword>
<evidence type="ECO:0000259" key="3">
    <source>
        <dbReference type="Pfam" id="PF21110"/>
    </source>
</evidence>